<keyword evidence="5" id="KW-1185">Reference proteome</keyword>
<feature type="domain" description="PrcB C-terminal" evidence="3">
    <location>
        <begin position="82"/>
        <end position="133"/>
    </location>
</feature>
<organism evidence="4 5">
    <name type="scientific">Pyrinomonas methylaliphatogenes</name>
    <dbReference type="NCBI Taxonomy" id="454194"/>
    <lineage>
        <taxon>Bacteria</taxon>
        <taxon>Pseudomonadati</taxon>
        <taxon>Acidobacteriota</taxon>
        <taxon>Blastocatellia</taxon>
        <taxon>Blastocatellales</taxon>
        <taxon>Pyrinomonadaceae</taxon>
        <taxon>Pyrinomonas</taxon>
    </lineage>
</organism>
<dbReference type="OrthoDB" id="1442131at2"/>
<evidence type="ECO:0000313" key="5">
    <source>
        <dbReference type="Proteomes" id="UP000031518"/>
    </source>
</evidence>
<evidence type="ECO:0000259" key="3">
    <source>
        <dbReference type="Pfam" id="PF14343"/>
    </source>
</evidence>
<evidence type="ECO:0000256" key="2">
    <source>
        <dbReference type="SAM" id="SignalP"/>
    </source>
</evidence>
<feature type="signal peptide" evidence="2">
    <location>
        <begin position="1"/>
        <end position="21"/>
    </location>
</feature>
<feature type="region of interest" description="Disordered" evidence="1">
    <location>
        <begin position="256"/>
        <end position="290"/>
    </location>
</feature>
<dbReference type="Pfam" id="PF14343">
    <property type="entry name" value="PrcB_C"/>
    <property type="match status" value="1"/>
</dbReference>
<gene>
    <name evidence="4" type="ORF">PYK22_02634</name>
</gene>
<feature type="chain" id="PRO_5002110012" evidence="2">
    <location>
        <begin position="22"/>
        <end position="290"/>
    </location>
</feature>
<keyword evidence="2" id="KW-0732">Signal</keyword>
<dbReference type="STRING" id="454194.PYK22_02634"/>
<dbReference type="InterPro" id="IPR025748">
    <property type="entry name" value="PrcB_C_dom"/>
</dbReference>
<dbReference type="Proteomes" id="UP000031518">
    <property type="component" value="Unassembled WGS sequence"/>
</dbReference>
<dbReference type="AlphaFoldDB" id="A0A0B6X0V8"/>
<feature type="compositionally biased region" description="Basic and acidic residues" evidence="1">
    <location>
        <begin position="280"/>
        <end position="290"/>
    </location>
</feature>
<reference evidence="4 5" key="2">
    <citation type="submission" date="2015-01" db="EMBL/GenBank/DDBJ databases">
        <title>Complete genome sequence of Pyrinomonas methylaliphatogenes type strain K22T.</title>
        <authorList>
            <person name="Lee K.C.Y."/>
            <person name="Power J.F."/>
            <person name="Dunfield P.F."/>
            <person name="Morgan X.C."/>
            <person name="Huttenhower C."/>
            <person name="Stott M.B."/>
        </authorList>
    </citation>
    <scope>NUCLEOTIDE SEQUENCE [LARGE SCALE GENOMIC DNA]</scope>
    <source>
        <strain evidence="4 5">K22</strain>
    </source>
</reference>
<protein>
    <submittedName>
        <fullName evidence="4">PrcB C-terminal</fullName>
    </submittedName>
</protein>
<reference evidence="4 5" key="1">
    <citation type="submission" date="2013-12" db="EMBL/GenBank/DDBJ databases">
        <authorList>
            <person name="Stott M."/>
        </authorList>
    </citation>
    <scope>NUCLEOTIDE SEQUENCE [LARGE SCALE GENOMIC DNA]</scope>
    <source>
        <strain evidence="4 5">K22</strain>
    </source>
</reference>
<dbReference type="EMBL" id="CBXV010000008">
    <property type="protein sequence ID" value="CDM66602.1"/>
    <property type="molecule type" value="Genomic_DNA"/>
</dbReference>
<proteinExistence type="predicted"/>
<evidence type="ECO:0000313" key="4">
    <source>
        <dbReference type="EMBL" id="CDM66602.1"/>
    </source>
</evidence>
<feature type="compositionally biased region" description="Polar residues" evidence="1">
    <location>
        <begin position="256"/>
        <end position="274"/>
    </location>
</feature>
<dbReference type="RefSeq" id="WP_157770876.1">
    <property type="nucleotide sequence ID" value="NZ_CBXV010000008.1"/>
</dbReference>
<accession>A0A0B6X0V8</accession>
<evidence type="ECO:0000256" key="1">
    <source>
        <dbReference type="SAM" id="MobiDB-lite"/>
    </source>
</evidence>
<sequence precursor="true">MSRFAIIGAITLSLASGGAFNCNPARFETGTRSTMRVLSEGAHSPVADAFLAIARDAETYAKLRALVTDLPQLSEDHFASNIVVAAFLGQRPTGGYRVTIESDGRRIRIGSEGPPPDALVTQVLTTPFKIVSLPWAKDDPVIIEADGAWQRMMRPYRVLSGEFKVSGGIAGRSESFELTGELRIMRQGDLATVLFELQGPKAALRGAATGSVRRDGAVEIDDLSFKPLIPPPCPRVRASGLFTENEEELKLNLSPQPCNATDAFNGSGQLNSRATAPAPKRNDPNKGRLL</sequence>
<name>A0A0B6X0V8_9BACT</name>